<dbReference type="GO" id="GO:0009252">
    <property type="term" value="P:peptidoglycan biosynthetic process"/>
    <property type="evidence" value="ECO:0007669"/>
    <property type="project" value="UniProtKB-KW"/>
</dbReference>
<keyword evidence="2" id="KW-0732">Signal</keyword>
<feature type="active site" description="Proton donor/acceptor" evidence="1">
    <location>
        <position position="232"/>
    </location>
</feature>
<keyword evidence="1" id="KW-0961">Cell wall biogenesis/degradation</keyword>
<comment type="pathway">
    <text evidence="1">Cell wall biogenesis; peptidoglycan biosynthesis.</text>
</comment>
<gene>
    <name evidence="4" type="ORF">SAMN02787144_10179</name>
</gene>
<dbReference type="GO" id="GO:0008360">
    <property type="term" value="P:regulation of cell shape"/>
    <property type="evidence" value="ECO:0007669"/>
    <property type="project" value="UniProtKB-UniRule"/>
</dbReference>
<evidence type="ECO:0000259" key="3">
    <source>
        <dbReference type="PROSITE" id="PS52029"/>
    </source>
</evidence>
<dbReference type="PROSITE" id="PS51257">
    <property type="entry name" value="PROKAR_LIPOPROTEIN"/>
    <property type="match status" value="1"/>
</dbReference>
<keyword evidence="1" id="KW-0573">Peptidoglycan synthesis</keyword>
<dbReference type="STRING" id="1893.SAMN02787144_10179"/>
<dbReference type="Proteomes" id="UP000181909">
    <property type="component" value="Unassembled WGS sequence"/>
</dbReference>
<dbReference type="GO" id="GO:0071555">
    <property type="term" value="P:cell wall organization"/>
    <property type="evidence" value="ECO:0007669"/>
    <property type="project" value="UniProtKB-UniRule"/>
</dbReference>
<dbReference type="PROSITE" id="PS52029">
    <property type="entry name" value="LD_TPASE"/>
    <property type="match status" value="1"/>
</dbReference>
<evidence type="ECO:0000313" key="4">
    <source>
        <dbReference type="EMBL" id="SFY29902.1"/>
    </source>
</evidence>
<dbReference type="AlphaFoldDB" id="A0A1K2E484"/>
<evidence type="ECO:0000256" key="1">
    <source>
        <dbReference type="PROSITE-ProRule" id="PRU01373"/>
    </source>
</evidence>
<accession>A0A1K2E484</accession>
<organism evidence="4 5">
    <name type="scientific">Streptomyces atratus</name>
    <dbReference type="NCBI Taxonomy" id="1893"/>
    <lineage>
        <taxon>Bacteria</taxon>
        <taxon>Bacillati</taxon>
        <taxon>Actinomycetota</taxon>
        <taxon>Actinomycetes</taxon>
        <taxon>Kitasatosporales</taxon>
        <taxon>Streptomycetaceae</taxon>
        <taxon>Streptomyces</taxon>
    </lineage>
</organism>
<reference evidence="4 5" key="1">
    <citation type="submission" date="2016-11" db="EMBL/GenBank/DDBJ databases">
        <authorList>
            <person name="Jaros S."/>
            <person name="Januszkiewicz K."/>
            <person name="Wedrychowicz H."/>
        </authorList>
    </citation>
    <scope>NUCLEOTIDE SEQUENCE [LARGE SCALE GENOMIC DNA]</scope>
    <source>
        <strain evidence="4 5">OK807</strain>
    </source>
</reference>
<proteinExistence type="predicted"/>
<keyword evidence="1" id="KW-0133">Cell shape</keyword>
<evidence type="ECO:0000313" key="5">
    <source>
        <dbReference type="Proteomes" id="UP000181909"/>
    </source>
</evidence>
<feature type="signal peptide" evidence="2">
    <location>
        <begin position="1"/>
        <end position="22"/>
    </location>
</feature>
<feature type="chain" id="PRO_5038332069" evidence="2">
    <location>
        <begin position="23"/>
        <end position="275"/>
    </location>
</feature>
<dbReference type="PANTHER" id="PTHR38589:SF1">
    <property type="entry name" value="BLR0621 PROTEIN"/>
    <property type="match status" value="1"/>
</dbReference>
<dbReference type="RefSeq" id="WP_072487491.1">
    <property type="nucleotide sequence ID" value="NZ_CP108276.1"/>
</dbReference>
<dbReference type="EMBL" id="FPJO01000017">
    <property type="protein sequence ID" value="SFY29902.1"/>
    <property type="molecule type" value="Genomic_DNA"/>
</dbReference>
<dbReference type="GO" id="GO:0016740">
    <property type="term" value="F:transferase activity"/>
    <property type="evidence" value="ECO:0007669"/>
    <property type="project" value="InterPro"/>
</dbReference>
<dbReference type="PANTHER" id="PTHR38589">
    <property type="entry name" value="BLR0621 PROTEIN"/>
    <property type="match status" value="1"/>
</dbReference>
<protein>
    <submittedName>
        <fullName evidence="4">L,D-peptidoglycan transpeptidase YkuD, ErfK/YbiS/YcfS/YnhG family</fullName>
    </submittedName>
</protein>
<feature type="active site" description="Nucleophile" evidence="1">
    <location>
        <position position="242"/>
    </location>
</feature>
<evidence type="ECO:0000256" key="2">
    <source>
        <dbReference type="SAM" id="SignalP"/>
    </source>
</evidence>
<dbReference type="InterPro" id="IPR005490">
    <property type="entry name" value="LD_TPept_cat_dom"/>
</dbReference>
<name>A0A1K2E484_STRAR</name>
<feature type="domain" description="L,D-TPase catalytic" evidence="3">
    <location>
        <begin position="105"/>
        <end position="267"/>
    </location>
</feature>
<sequence>MSVSRPSALRRPPYAVSVGACAAVLLLLTACGNTSGTAAPKDPAVRAGATATAGVAGPPAERARRRAARAPHAPVVRPREIPALGPKTRAEIPASSKQVFVVTGDGYDSSLSTAVLYARDNPALGWLPVTTRWPAHNALNGWTDEHWEGDLRSPVGVYGLTYAGGLFDPPETAFPYDRNPAFVVSGEGFDGEPLEGSFDYVVAVDYNRTPGVTPLDHERPLGQERGGGIWIHVDHGGPTQGCISLPLDRMRELLSTLDPAKNPVVVMGDAEALER</sequence>